<comment type="caution">
    <text evidence="1">The sequence shown here is derived from an EMBL/GenBank/DDBJ whole genome shotgun (WGS) entry which is preliminary data.</text>
</comment>
<evidence type="ECO:0000313" key="1">
    <source>
        <dbReference type="EMBL" id="KAI3824556.1"/>
    </source>
</evidence>
<keyword evidence="2" id="KW-1185">Reference proteome</keyword>
<evidence type="ECO:0000313" key="2">
    <source>
        <dbReference type="Proteomes" id="UP001056120"/>
    </source>
</evidence>
<reference evidence="1 2" key="2">
    <citation type="journal article" date="2022" name="Mol. Ecol. Resour.">
        <title>The genomes of chicory, endive, great burdock and yacon provide insights into Asteraceae paleo-polyploidization history and plant inulin production.</title>
        <authorList>
            <person name="Fan W."/>
            <person name="Wang S."/>
            <person name="Wang H."/>
            <person name="Wang A."/>
            <person name="Jiang F."/>
            <person name="Liu H."/>
            <person name="Zhao H."/>
            <person name="Xu D."/>
            <person name="Zhang Y."/>
        </authorList>
    </citation>
    <scope>NUCLEOTIDE SEQUENCE [LARGE SCALE GENOMIC DNA]</scope>
    <source>
        <strain evidence="2">cv. Yunnan</strain>
        <tissue evidence="1">Leaves</tissue>
    </source>
</reference>
<accession>A0ACB9JWZ4</accession>
<gene>
    <name evidence="1" type="ORF">L1987_06019</name>
</gene>
<protein>
    <submittedName>
        <fullName evidence="1">Uncharacterized protein</fullName>
    </submittedName>
</protein>
<dbReference type="Proteomes" id="UP001056120">
    <property type="component" value="Linkage Group LG02"/>
</dbReference>
<sequence>MEVDEIQKQVSKFQNPNKIENQNHLFPVGDGGGGGVGRLCGWPSSRIVRVSRASGGKDRHSKVLTSKGLRDRRIRLSVTTAIEFYDLQDRLGYDQPSKAVEWLIKAAASSIAELPSLDPSFTGADSHMTHIHHQLKQLSDEKNNNNNNNNVSLSKSSACSSTSETSKGSGLSLSRSENRMRARERARDMAAKKEKEISSFTDLLTGGINNNSNPTASTESRTHWTTTTPMDYFQMPQFHQNHHFSFLQENFAPVVTTGGGGLASGLNRGTLQSNLLSSQPHHHHHQLQRFQPASMVDGSTSTNFAFFTAPDNFPATGYGGGDGGGRHSGHYKEKSRN</sequence>
<name>A0ACB9JWZ4_9ASTR</name>
<organism evidence="1 2">
    <name type="scientific">Smallanthus sonchifolius</name>
    <dbReference type="NCBI Taxonomy" id="185202"/>
    <lineage>
        <taxon>Eukaryota</taxon>
        <taxon>Viridiplantae</taxon>
        <taxon>Streptophyta</taxon>
        <taxon>Embryophyta</taxon>
        <taxon>Tracheophyta</taxon>
        <taxon>Spermatophyta</taxon>
        <taxon>Magnoliopsida</taxon>
        <taxon>eudicotyledons</taxon>
        <taxon>Gunneridae</taxon>
        <taxon>Pentapetalae</taxon>
        <taxon>asterids</taxon>
        <taxon>campanulids</taxon>
        <taxon>Asterales</taxon>
        <taxon>Asteraceae</taxon>
        <taxon>Asteroideae</taxon>
        <taxon>Heliantheae alliance</taxon>
        <taxon>Millerieae</taxon>
        <taxon>Smallanthus</taxon>
    </lineage>
</organism>
<reference evidence="2" key="1">
    <citation type="journal article" date="2022" name="Mol. Ecol. Resour.">
        <title>The genomes of chicory, endive, great burdock and yacon provide insights into Asteraceae palaeo-polyploidization history and plant inulin production.</title>
        <authorList>
            <person name="Fan W."/>
            <person name="Wang S."/>
            <person name="Wang H."/>
            <person name="Wang A."/>
            <person name="Jiang F."/>
            <person name="Liu H."/>
            <person name="Zhao H."/>
            <person name="Xu D."/>
            <person name="Zhang Y."/>
        </authorList>
    </citation>
    <scope>NUCLEOTIDE SEQUENCE [LARGE SCALE GENOMIC DNA]</scope>
    <source>
        <strain evidence="2">cv. Yunnan</strain>
    </source>
</reference>
<proteinExistence type="predicted"/>
<dbReference type="EMBL" id="CM042019">
    <property type="protein sequence ID" value="KAI3824556.1"/>
    <property type="molecule type" value="Genomic_DNA"/>
</dbReference>